<organism evidence="1 2">
    <name type="scientific">Candidatus Woesebacteria bacterium RIFOXYD1_FULL_43_18</name>
    <dbReference type="NCBI Taxonomy" id="1802551"/>
    <lineage>
        <taxon>Bacteria</taxon>
        <taxon>Candidatus Woeseibacteriota</taxon>
    </lineage>
</organism>
<proteinExistence type="predicted"/>
<name>A0A1F8DK29_9BACT</name>
<protein>
    <submittedName>
        <fullName evidence="1">Uncharacterized protein</fullName>
    </submittedName>
</protein>
<comment type="caution">
    <text evidence="1">The sequence shown here is derived from an EMBL/GenBank/DDBJ whole genome shotgun (WGS) entry which is preliminary data.</text>
</comment>
<dbReference type="EMBL" id="MGIL01000012">
    <property type="protein sequence ID" value="OGM88349.1"/>
    <property type="molecule type" value="Genomic_DNA"/>
</dbReference>
<evidence type="ECO:0000313" key="2">
    <source>
        <dbReference type="Proteomes" id="UP000177596"/>
    </source>
</evidence>
<reference evidence="1 2" key="1">
    <citation type="journal article" date="2016" name="Nat. Commun.">
        <title>Thousands of microbial genomes shed light on interconnected biogeochemical processes in an aquifer system.</title>
        <authorList>
            <person name="Anantharaman K."/>
            <person name="Brown C.T."/>
            <person name="Hug L.A."/>
            <person name="Sharon I."/>
            <person name="Castelle C.J."/>
            <person name="Probst A.J."/>
            <person name="Thomas B.C."/>
            <person name="Singh A."/>
            <person name="Wilkins M.J."/>
            <person name="Karaoz U."/>
            <person name="Brodie E.L."/>
            <person name="Williams K.H."/>
            <person name="Hubbard S.S."/>
            <person name="Banfield J.F."/>
        </authorList>
    </citation>
    <scope>NUCLEOTIDE SEQUENCE [LARGE SCALE GENOMIC DNA]</scope>
</reference>
<evidence type="ECO:0000313" key="1">
    <source>
        <dbReference type="EMBL" id="OGM88349.1"/>
    </source>
</evidence>
<dbReference type="AlphaFoldDB" id="A0A1F8DK29"/>
<sequence>MNEKLQENKTHIVASLSTDFISKCRKLASESGVELNVVMNEILKIGEGVVKKRVEDGDNEIRIKFQDGGVKIEGYKNGNGLQP</sequence>
<accession>A0A1F8DK29</accession>
<gene>
    <name evidence="1" type="ORF">A2573_01220</name>
</gene>
<dbReference type="Proteomes" id="UP000177596">
    <property type="component" value="Unassembled WGS sequence"/>
</dbReference>